<evidence type="ECO:0000313" key="3">
    <source>
        <dbReference type="Proteomes" id="UP000075809"/>
    </source>
</evidence>
<evidence type="ECO:0000256" key="1">
    <source>
        <dbReference type="SAM" id="MobiDB-lite"/>
    </source>
</evidence>
<name>A0A151WHI6_9HYME</name>
<feature type="compositionally biased region" description="Basic and acidic residues" evidence="1">
    <location>
        <begin position="239"/>
        <end position="266"/>
    </location>
</feature>
<dbReference type="AlphaFoldDB" id="A0A151WHI6"/>
<sequence length="266" mass="30804">MNHSIRVSFDAWLPTEIHDEQLIRLTAARKFAGKKDIESYIIQSIYTQLNTVQSLLEHRSQRHVTRAQHVHKATLRAVEAFKVPLAARCQGSEKGERRKGIFAMRTEFDRYLLIVDLLLEVEPRFDKWQIDRNIVKDRVGEVFGKFKRVRGEENEQSGQEGTRKNERTVIALVMPDAEEKSGEKRSAADASGRLRYRERNKFSCKANVDYPTVNVRGNYISQEEADCYCSYLRPSTTGSDRRVPGRREREAHGIDRAKQNRAPRID</sequence>
<reference evidence="2 3" key="1">
    <citation type="submission" date="2015-09" db="EMBL/GenBank/DDBJ databases">
        <title>Trachymyrmex zeteki WGS genome.</title>
        <authorList>
            <person name="Nygaard S."/>
            <person name="Hu H."/>
            <person name="Boomsma J."/>
            <person name="Zhang G."/>
        </authorList>
    </citation>
    <scope>NUCLEOTIDE SEQUENCE [LARGE SCALE GENOMIC DNA]</scope>
    <source>
        <strain evidence="2">Tzet28-1</strain>
        <tissue evidence="2">Whole body</tissue>
    </source>
</reference>
<gene>
    <name evidence="2" type="ORF">ALC60_13652</name>
</gene>
<evidence type="ECO:0000313" key="2">
    <source>
        <dbReference type="EMBL" id="KYQ47319.1"/>
    </source>
</evidence>
<feature type="region of interest" description="Disordered" evidence="1">
    <location>
        <begin position="232"/>
        <end position="266"/>
    </location>
</feature>
<organism evidence="2 3">
    <name type="scientific">Mycetomoellerius zeteki</name>
    <dbReference type="NCBI Taxonomy" id="64791"/>
    <lineage>
        <taxon>Eukaryota</taxon>
        <taxon>Metazoa</taxon>
        <taxon>Ecdysozoa</taxon>
        <taxon>Arthropoda</taxon>
        <taxon>Hexapoda</taxon>
        <taxon>Insecta</taxon>
        <taxon>Pterygota</taxon>
        <taxon>Neoptera</taxon>
        <taxon>Endopterygota</taxon>
        <taxon>Hymenoptera</taxon>
        <taxon>Apocrita</taxon>
        <taxon>Aculeata</taxon>
        <taxon>Formicoidea</taxon>
        <taxon>Formicidae</taxon>
        <taxon>Myrmicinae</taxon>
        <taxon>Mycetomoellerius</taxon>
    </lineage>
</organism>
<keyword evidence="3" id="KW-1185">Reference proteome</keyword>
<protein>
    <submittedName>
        <fullName evidence="2">Uncharacterized protein</fullName>
    </submittedName>
</protein>
<dbReference type="Proteomes" id="UP000075809">
    <property type="component" value="Unassembled WGS sequence"/>
</dbReference>
<proteinExistence type="predicted"/>
<accession>A0A151WHI6</accession>
<dbReference type="EMBL" id="KQ983114">
    <property type="protein sequence ID" value="KYQ47319.1"/>
    <property type="molecule type" value="Genomic_DNA"/>
</dbReference>